<dbReference type="EMBL" id="QJKJ01011074">
    <property type="protein sequence ID" value="RDX72081.1"/>
    <property type="molecule type" value="Genomic_DNA"/>
</dbReference>
<comment type="caution">
    <text evidence="2">The sequence shown here is derived from an EMBL/GenBank/DDBJ whole genome shotgun (WGS) entry which is preliminary data.</text>
</comment>
<dbReference type="AlphaFoldDB" id="A0A371F1B6"/>
<dbReference type="PANTHER" id="PTHR10688:SF2">
    <property type="entry name" value="PWWP DOMAIN-CONTAINING PROTEIN"/>
    <property type="match status" value="1"/>
</dbReference>
<dbReference type="OrthoDB" id="1914593at2759"/>
<dbReference type="Proteomes" id="UP000257109">
    <property type="component" value="Unassembled WGS sequence"/>
</dbReference>
<reference evidence="2" key="1">
    <citation type="submission" date="2018-05" db="EMBL/GenBank/DDBJ databases">
        <title>Draft genome of Mucuna pruriens seed.</title>
        <authorList>
            <person name="Nnadi N.E."/>
            <person name="Vos R."/>
            <person name="Hasami M.H."/>
            <person name="Devisetty U.K."/>
            <person name="Aguiy J.C."/>
        </authorList>
    </citation>
    <scope>NUCLEOTIDE SEQUENCE [LARGE SCALE GENOMIC DNA]</scope>
    <source>
        <strain evidence="2">JCA_2017</strain>
    </source>
</reference>
<evidence type="ECO:0000313" key="3">
    <source>
        <dbReference type="Proteomes" id="UP000257109"/>
    </source>
</evidence>
<dbReference type="SUPFAM" id="SSF54928">
    <property type="entry name" value="RNA-binding domain, RBD"/>
    <property type="match status" value="1"/>
</dbReference>
<keyword evidence="3" id="KW-1185">Reference proteome</keyword>
<accession>A0A371F1B6</accession>
<feature type="region of interest" description="Disordered" evidence="1">
    <location>
        <begin position="313"/>
        <end position="341"/>
    </location>
</feature>
<protein>
    <submittedName>
        <fullName evidence="2">Uncharacterized protein</fullName>
    </submittedName>
</protein>
<dbReference type="InterPro" id="IPR035979">
    <property type="entry name" value="RBD_domain_sf"/>
</dbReference>
<gene>
    <name evidence="2" type="ORF">CR513_48486</name>
</gene>
<feature type="non-terminal residue" evidence="2">
    <location>
        <position position="380"/>
    </location>
</feature>
<dbReference type="STRING" id="157652.A0A371F1B6"/>
<dbReference type="PANTHER" id="PTHR10688">
    <property type="entry name" value="PWWP DOMAIN-CONTAINING PROTEIN"/>
    <property type="match status" value="1"/>
</dbReference>
<evidence type="ECO:0000313" key="2">
    <source>
        <dbReference type="EMBL" id="RDX72081.1"/>
    </source>
</evidence>
<sequence>MHLIISKNGEKSIAISAIGRLKSTVPVWEGNSEHLFKNKHLIISETLMHSPALDALYIVRESLKSELRGDNVKLLPCSSLGLEDTICYSRMCCFGTQGKMSDHIQECETTVNITDEVQKVDPKRSQNCESLSNLAIHFHSGKSEVGASEAKVKGILGSDSSVYIERLQKSCNSDTPPLKSKKSARTELSSGDCLMEGKQNSKDGYGGVASCSIFNSKVGQLSQTHDPFSPKSLYMKFPKNFNLPSKEQLMKKFSVFGSVDSSRTRVSFCTGSAQVTFLKQAEAVAAYQYAKTKVLFGEANVRFWLDPFEHKRRGFKSSPQVPSSASKQIGPPLKSCLKNSNSLRQENRKKRCRLSVMDQSSNLVGEVAIRGRSEARITSK</sequence>
<dbReference type="GO" id="GO:0003676">
    <property type="term" value="F:nucleic acid binding"/>
    <property type="evidence" value="ECO:0007669"/>
    <property type="project" value="InterPro"/>
</dbReference>
<feature type="compositionally biased region" description="Polar residues" evidence="1">
    <location>
        <begin position="317"/>
        <end position="327"/>
    </location>
</feature>
<name>A0A371F1B6_MUCPR</name>
<evidence type="ECO:0000256" key="1">
    <source>
        <dbReference type="SAM" id="MobiDB-lite"/>
    </source>
</evidence>
<proteinExistence type="predicted"/>
<dbReference type="InterPro" id="IPR052657">
    <property type="entry name" value="PDP_family_Arabidopsis"/>
</dbReference>
<organism evidence="2 3">
    <name type="scientific">Mucuna pruriens</name>
    <name type="common">Velvet bean</name>
    <name type="synonym">Dolichos pruriens</name>
    <dbReference type="NCBI Taxonomy" id="157652"/>
    <lineage>
        <taxon>Eukaryota</taxon>
        <taxon>Viridiplantae</taxon>
        <taxon>Streptophyta</taxon>
        <taxon>Embryophyta</taxon>
        <taxon>Tracheophyta</taxon>
        <taxon>Spermatophyta</taxon>
        <taxon>Magnoliopsida</taxon>
        <taxon>eudicotyledons</taxon>
        <taxon>Gunneridae</taxon>
        <taxon>Pentapetalae</taxon>
        <taxon>rosids</taxon>
        <taxon>fabids</taxon>
        <taxon>Fabales</taxon>
        <taxon>Fabaceae</taxon>
        <taxon>Papilionoideae</taxon>
        <taxon>50 kb inversion clade</taxon>
        <taxon>NPAAA clade</taxon>
        <taxon>indigoferoid/millettioid clade</taxon>
        <taxon>Phaseoleae</taxon>
        <taxon>Mucuna</taxon>
    </lineage>
</organism>